<evidence type="ECO:0000313" key="8">
    <source>
        <dbReference type="EMBL" id="APU14229.1"/>
    </source>
</evidence>
<dbReference type="PANTHER" id="PTHR35807:SF1">
    <property type="entry name" value="TRANSCRIPTIONAL REGULATOR REDD"/>
    <property type="match status" value="1"/>
</dbReference>
<dbReference type="SMART" id="SM01043">
    <property type="entry name" value="BTAD"/>
    <property type="match status" value="1"/>
</dbReference>
<dbReference type="AlphaFoldDB" id="A0AAC9LC73"/>
<dbReference type="GO" id="GO:0006355">
    <property type="term" value="P:regulation of DNA-templated transcription"/>
    <property type="evidence" value="ECO:0007669"/>
    <property type="project" value="InterPro"/>
</dbReference>
<dbReference type="FunFam" id="1.25.40.10:FF:000222">
    <property type="entry name" value="SARP family transcriptional regulator"/>
    <property type="match status" value="1"/>
</dbReference>
<dbReference type="Pfam" id="PF03704">
    <property type="entry name" value="BTAD"/>
    <property type="match status" value="1"/>
</dbReference>
<dbReference type="GO" id="GO:0043531">
    <property type="term" value="F:ADP binding"/>
    <property type="evidence" value="ECO:0007669"/>
    <property type="project" value="InterPro"/>
</dbReference>
<dbReference type="InterPro" id="IPR001867">
    <property type="entry name" value="OmpR/PhoB-type_DNA-bd"/>
</dbReference>
<dbReference type="InterPro" id="IPR036388">
    <property type="entry name" value="WH-like_DNA-bd_sf"/>
</dbReference>
<evidence type="ECO:0000259" key="7">
    <source>
        <dbReference type="PROSITE" id="PS51755"/>
    </source>
</evidence>
<dbReference type="Gene3D" id="1.25.40.10">
    <property type="entry name" value="Tetratricopeptide repeat domain"/>
    <property type="match status" value="1"/>
</dbReference>
<dbReference type="InterPro" id="IPR005158">
    <property type="entry name" value="BTAD"/>
</dbReference>
<evidence type="ECO:0000256" key="4">
    <source>
        <dbReference type="ARBA" id="ARBA00023163"/>
    </source>
</evidence>
<dbReference type="InterPro" id="IPR051677">
    <property type="entry name" value="AfsR-DnrI-RedD_regulator"/>
</dbReference>
<keyword evidence="2" id="KW-0805">Transcription regulation</keyword>
<organism evidence="8 9">
    <name type="scientific">Actinoalloteichus fjordicus</name>
    <dbReference type="NCBI Taxonomy" id="1612552"/>
    <lineage>
        <taxon>Bacteria</taxon>
        <taxon>Bacillati</taxon>
        <taxon>Actinomycetota</taxon>
        <taxon>Actinomycetes</taxon>
        <taxon>Pseudonocardiales</taxon>
        <taxon>Pseudonocardiaceae</taxon>
        <taxon>Actinoalloteichus</taxon>
    </lineage>
</organism>
<name>A0AAC9LC73_9PSEU</name>
<dbReference type="Pfam" id="PF00486">
    <property type="entry name" value="Trans_reg_C"/>
    <property type="match status" value="1"/>
</dbReference>
<dbReference type="PRINTS" id="PR00364">
    <property type="entry name" value="DISEASERSIST"/>
</dbReference>
<dbReference type="KEGG" id="acad:UA74_10845"/>
<proteinExistence type="inferred from homology"/>
<dbReference type="SUPFAM" id="SSF46894">
    <property type="entry name" value="C-terminal effector domain of the bipartite response regulators"/>
    <property type="match status" value="1"/>
</dbReference>
<dbReference type="GO" id="GO:0003677">
    <property type="term" value="F:DNA binding"/>
    <property type="evidence" value="ECO:0007669"/>
    <property type="project" value="UniProtKB-UniRule"/>
</dbReference>
<keyword evidence="9" id="KW-1185">Reference proteome</keyword>
<feature type="DNA-binding region" description="OmpR/PhoB-type" evidence="5">
    <location>
        <begin position="1"/>
        <end position="105"/>
    </location>
</feature>
<protein>
    <submittedName>
        <fullName evidence="8">DNA-binding transcriptional activator of the SARP family</fullName>
    </submittedName>
</protein>
<dbReference type="RefSeq" id="WP_075740153.1">
    <property type="nucleotide sequence ID" value="NZ_CP016076.1"/>
</dbReference>
<dbReference type="SUPFAM" id="SSF52540">
    <property type="entry name" value="P-loop containing nucleoside triphosphate hydrolases"/>
    <property type="match status" value="1"/>
</dbReference>
<evidence type="ECO:0000256" key="1">
    <source>
        <dbReference type="ARBA" id="ARBA00005820"/>
    </source>
</evidence>
<evidence type="ECO:0000313" key="9">
    <source>
        <dbReference type="Proteomes" id="UP000185511"/>
    </source>
</evidence>
<feature type="region of interest" description="Disordered" evidence="6">
    <location>
        <begin position="622"/>
        <end position="643"/>
    </location>
</feature>
<dbReference type="PANTHER" id="PTHR35807">
    <property type="entry name" value="TRANSCRIPTIONAL REGULATOR REDD-RELATED"/>
    <property type="match status" value="1"/>
</dbReference>
<reference evidence="9" key="1">
    <citation type="submission" date="2016-06" db="EMBL/GenBank/DDBJ databases">
        <title>Complete genome sequence of Actinoalloteichus fjordicus DSM 46855 (=ADI127-17), type strain of the new species Actinoalloteichus fjordicus.</title>
        <authorList>
            <person name="Ruckert C."/>
            <person name="Nouioui I."/>
            <person name="Willmese J."/>
            <person name="van Wezel G."/>
            <person name="Klenk H.-P."/>
            <person name="Kalinowski J."/>
            <person name="Zotchev S.B."/>
        </authorList>
    </citation>
    <scope>NUCLEOTIDE SEQUENCE [LARGE SCALE GENOMIC DNA]</scope>
    <source>
        <strain evidence="9">ADI127-7</strain>
    </source>
</reference>
<feature type="domain" description="OmpR/PhoB-type" evidence="7">
    <location>
        <begin position="1"/>
        <end position="105"/>
    </location>
</feature>
<dbReference type="CDD" id="cd15831">
    <property type="entry name" value="BTAD"/>
    <property type="match status" value="1"/>
</dbReference>
<dbReference type="InterPro" id="IPR011990">
    <property type="entry name" value="TPR-like_helical_dom_sf"/>
</dbReference>
<keyword evidence="4" id="KW-0804">Transcription</keyword>
<dbReference type="SUPFAM" id="SSF48452">
    <property type="entry name" value="TPR-like"/>
    <property type="match status" value="1"/>
</dbReference>
<comment type="similarity">
    <text evidence="1">Belongs to the AfsR/DnrI/RedD regulatory family.</text>
</comment>
<dbReference type="InterPro" id="IPR016032">
    <property type="entry name" value="Sig_transdc_resp-reg_C-effctor"/>
</dbReference>
<dbReference type="PROSITE" id="PS51755">
    <property type="entry name" value="OMPR_PHOB"/>
    <property type="match status" value="1"/>
</dbReference>
<dbReference type="InterPro" id="IPR027417">
    <property type="entry name" value="P-loop_NTPase"/>
</dbReference>
<evidence type="ECO:0000256" key="6">
    <source>
        <dbReference type="SAM" id="MobiDB-lite"/>
    </source>
</evidence>
<dbReference type="Gene3D" id="1.10.10.10">
    <property type="entry name" value="Winged helix-like DNA-binding domain superfamily/Winged helix DNA-binding domain"/>
    <property type="match status" value="1"/>
</dbReference>
<gene>
    <name evidence="8" type="ORF">UA74_10845</name>
</gene>
<dbReference type="Proteomes" id="UP000185511">
    <property type="component" value="Chromosome"/>
</dbReference>
<dbReference type="GO" id="GO:0000160">
    <property type="term" value="P:phosphorelay signal transduction system"/>
    <property type="evidence" value="ECO:0007669"/>
    <property type="project" value="InterPro"/>
</dbReference>
<evidence type="ECO:0000256" key="2">
    <source>
        <dbReference type="ARBA" id="ARBA00023015"/>
    </source>
</evidence>
<evidence type="ECO:0000256" key="3">
    <source>
        <dbReference type="ARBA" id="ARBA00023125"/>
    </source>
</evidence>
<evidence type="ECO:0000256" key="5">
    <source>
        <dbReference type="PROSITE-ProRule" id="PRU01091"/>
    </source>
</evidence>
<dbReference type="Gene3D" id="3.40.50.300">
    <property type="entry name" value="P-loop containing nucleotide triphosphate hydrolases"/>
    <property type="match status" value="1"/>
</dbReference>
<sequence length="643" mass="70145">MQVHVLGPFEVLRDGRFATPSAPKLRQVLALLVTHANSIVRTDQIIEELWEDHPPKSVTTTLQTYVYQLRKLLRLSGSGGPAIHRNEPLTEAVLLTSPSGYLLGLPPDAMDSHRFEQLAERGRTEFESGSLAEAADTLGAALKLWRGPALIDVTPGPVLQAEVVRLDEIRKNALERRIDSALSLGRHRELLGELTTAVTREPTHEGFQARLMLALYRSGRRSDALQVYQRARKVLADELGLDPSSELQKLHAAVLSADPALEAPRIRETVRTTQEVEPPAELPSDMPSIVGRDAQLAVALTALTTTDRKAPPVVVGVGAPGTGKSAFCIHAAHLVRSDYPDGQLYAQLLDPRGEPVDLADVLAHFLRALGVTPASLPRSLEERCQMFRGRTAGRRVLVVLDDVVSAEQLLRLKPSGSGCAVLAASRRRLSNPMITTTLEMPPLDIGDSLQLLGSTLGAHRITGEIDAVHELVELCEGMPLALHASASRLRLRPHWSITRLVEWVLREQRRGPELAVKALELSASIEQTYRLASPAVRTAFRLVSILHEQPVSPQAAAAVLRCTEFSAESLLEELVEFRLCDAEPAAEEPGGFRYRFPTHLRAAAGLLERVPEHDEVFMPAVSAPPAQRAASPSWAPRSAPSEA</sequence>
<dbReference type="EMBL" id="CP016076">
    <property type="protein sequence ID" value="APU14229.1"/>
    <property type="molecule type" value="Genomic_DNA"/>
</dbReference>
<accession>A0AAC9LC73</accession>
<dbReference type="SMART" id="SM00862">
    <property type="entry name" value="Trans_reg_C"/>
    <property type="match status" value="1"/>
</dbReference>
<keyword evidence="3 5" id="KW-0238">DNA-binding</keyword>